<dbReference type="PANTHER" id="PTHR21661:SF35">
    <property type="entry name" value="EPOXIDE HYDROLASE"/>
    <property type="match status" value="1"/>
</dbReference>
<gene>
    <name evidence="6" type="ORF">FB559_4924</name>
</gene>
<feature type="active site" description="Nucleophile" evidence="4">
    <location>
        <position position="181"/>
    </location>
</feature>
<evidence type="ECO:0000313" key="7">
    <source>
        <dbReference type="Proteomes" id="UP000316096"/>
    </source>
</evidence>
<dbReference type="OrthoDB" id="4654311at2"/>
<dbReference type="InterPro" id="IPR016292">
    <property type="entry name" value="Epoxide_hydrolase"/>
</dbReference>
<dbReference type="RefSeq" id="WP_141957937.1">
    <property type="nucleotide sequence ID" value="NZ_VFOZ01000001.1"/>
</dbReference>
<dbReference type="GO" id="GO:0097176">
    <property type="term" value="P:epoxide metabolic process"/>
    <property type="evidence" value="ECO:0007669"/>
    <property type="project" value="TreeGrafter"/>
</dbReference>
<sequence>MTAKPFHIAVPDDVLHDLRTRLARTRFTAVSDPAYWAAGVDPGYLRELVTYWSDGFDWRAAESALNAYPHHLAEIAGRQVHFVHIRAERVEGAPEPLPLILTHGWPSSFVEMLRVAERLADPASHGGDPADAFDVVIPSLPGFLYSEAPQEPFTRRRVAEIWHTLMTHTLGYRRFGAFGGDIGSGVTQWLGALYPESVAGVHVTSAVITTNFQNGPPTADERSFLDALDAYSANDQGYGAIMSTRPDTVAAALMDSPAGLAVWIIDKYRDWSDCGGDLETRWDKDTLLTVATLFWATGTIGSSFRQYYDYPRNRPVPAITVPAAVTLTNEPAYIGYPRSLAERLFADLRHWRTPERGGHFMAHEEPGQVAGELLTFFRPLRSEG</sequence>
<evidence type="ECO:0000256" key="1">
    <source>
        <dbReference type="ARBA" id="ARBA00010088"/>
    </source>
</evidence>
<evidence type="ECO:0000259" key="5">
    <source>
        <dbReference type="Pfam" id="PF06441"/>
    </source>
</evidence>
<dbReference type="PANTHER" id="PTHR21661">
    <property type="entry name" value="EPOXIDE HYDROLASE 1-RELATED"/>
    <property type="match status" value="1"/>
</dbReference>
<proteinExistence type="inferred from homology"/>
<dbReference type="PRINTS" id="PR00412">
    <property type="entry name" value="EPOXHYDRLASE"/>
</dbReference>
<protein>
    <submittedName>
        <fullName evidence="6">Pimeloyl-ACP methyl ester carboxylesterase</fullName>
    </submittedName>
</protein>
<evidence type="ECO:0000256" key="3">
    <source>
        <dbReference type="ARBA" id="ARBA00022801"/>
    </source>
</evidence>
<evidence type="ECO:0000256" key="4">
    <source>
        <dbReference type="PIRSR" id="PIRSR001112-1"/>
    </source>
</evidence>
<keyword evidence="3" id="KW-0378">Hydrolase</keyword>
<dbReference type="Pfam" id="PF06441">
    <property type="entry name" value="EHN"/>
    <property type="match status" value="1"/>
</dbReference>
<comment type="caution">
    <text evidence="6">The sequence shown here is derived from an EMBL/GenBank/DDBJ whole genome shotgun (WGS) entry which is preliminary data.</text>
</comment>
<organism evidence="6 7">
    <name type="scientific">Actinoallomurus bryophytorum</name>
    <dbReference type="NCBI Taxonomy" id="1490222"/>
    <lineage>
        <taxon>Bacteria</taxon>
        <taxon>Bacillati</taxon>
        <taxon>Actinomycetota</taxon>
        <taxon>Actinomycetes</taxon>
        <taxon>Streptosporangiales</taxon>
        <taxon>Thermomonosporaceae</taxon>
        <taxon>Actinoallomurus</taxon>
    </lineage>
</organism>
<name>A0A543CQR5_9ACTN</name>
<comment type="similarity">
    <text evidence="1">Belongs to the peptidase S33 family.</text>
</comment>
<evidence type="ECO:0000256" key="2">
    <source>
        <dbReference type="ARBA" id="ARBA00022797"/>
    </source>
</evidence>
<feature type="active site" description="Proton acceptor" evidence="4">
    <location>
        <position position="359"/>
    </location>
</feature>
<dbReference type="InterPro" id="IPR000639">
    <property type="entry name" value="Epox_hydrolase-like"/>
</dbReference>
<reference evidence="6 7" key="1">
    <citation type="submission" date="2019-06" db="EMBL/GenBank/DDBJ databases">
        <title>Sequencing the genomes of 1000 actinobacteria strains.</title>
        <authorList>
            <person name="Klenk H.-P."/>
        </authorList>
    </citation>
    <scope>NUCLEOTIDE SEQUENCE [LARGE SCALE GENOMIC DNA]</scope>
    <source>
        <strain evidence="6 7">DSM 102200</strain>
    </source>
</reference>
<dbReference type="GO" id="GO:0004301">
    <property type="term" value="F:epoxide hydrolase activity"/>
    <property type="evidence" value="ECO:0007669"/>
    <property type="project" value="TreeGrafter"/>
</dbReference>
<keyword evidence="2" id="KW-0058">Aromatic hydrocarbons catabolism</keyword>
<dbReference type="AlphaFoldDB" id="A0A543CQR5"/>
<evidence type="ECO:0000313" key="6">
    <source>
        <dbReference type="EMBL" id="TQL99267.1"/>
    </source>
</evidence>
<dbReference type="InterPro" id="IPR010497">
    <property type="entry name" value="Epoxide_hydro_N"/>
</dbReference>
<feature type="domain" description="Epoxide hydrolase N-terminal" evidence="5">
    <location>
        <begin position="4"/>
        <end position="112"/>
    </location>
</feature>
<dbReference type="SUPFAM" id="SSF53474">
    <property type="entry name" value="alpha/beta-Hydrolases"/>
    <property type="match status" value="1"/>
</dbReference>
<keyword evidence="7" id="KW-1185">Reference proteome</keyword>
<dbReference type="Gene3D" id="3.40.50.1820">
    <property type="entry name" value="alpha/beta hydrolase"/>
    <property type="match status" value="1"/>
</dbReference>
<dbReference type="InterPro" id="IPR029058">
    <property type="entry name" value="AB_hydrolase_fold"/>
</dbReference>
<feature type="active site" description="Proton donor" evidence="4">
    <location>
        <position position="307"/>
    </location>
</feature>
<dbReference type="Proteomes" id="UP000316096">
    <property type="component" value="Unassembled WGS sequence"/>
</dbReference>
<dbReference type="PIRSF" id="PIRSF001112">
    <property type="entry name" value="Epoxide_hydrolase"/>
    <property type="match status" value="1"/>
</dbReference>
<accession>A0A543CQR5</accession>
<dbReference type="EMBL" id="VFOZ01000001">
    <property type="protein sequence ID" value="TQL99267.1"/>
    <property type="molecule type" value="Genomic_DNA"/>
</dbReference>